<dbReference type="AlphaFoldDB" id="A0A0B8QB79"/>
<keyword evidence="2 5" id="KW-0812">Transmembrane</keyword>
<keyword evidence="3 5" id="KW-1133">Transmembrane helix</keyword>
<sequence length="121" mass="13495">MTRVFSMVLAIFFGMGGLAKLLGVRVMHYPFVELGLSSWYGYLIAIMEVSFAVGVLVKSFASMSALGMTVVILGITYYHWSYFPLNAVIPDIVLLLLAVFVSYVRHDDCITVDQERFADPT</sequence>
<protein>
    <recommendedName>
        <fullName evidence="8">DoxX family protein</fullName>
    </recommendedName>
</protein>
<organism evidence="6 7">
    <name type="scientific">Vibrio ishigakensis</name>
    <dbReference type="NCBI Taxonomy" id="1481914"/>
    <lineage>
        <taxon>Bacteria</taxon>
        <taxon>Pseudomonadati</taxon>
        <taxon>Pseudomonadota</taxon>
        <taxon>Gammaproteobacteria</taxon>
        <taxon>Vibrionales</taxon>
        <taxon>Vibrionaceae</taxon>
        <taxon>Vibrio</taxon>
    </lineage>
</organism>
<dbReference type="EMBL" id="BBSC01000007">
    <property type="protein sequence ID" value="GAM76915.1"/>
    <property type="molecule type" value="Genomic_DNA"/>
</dbReference>
<gene>
    <name evidence="6" type="ORF">JCM19241_5811</name>
</gene>
<evidence type="ECO:0000256" key="4">
    <source>
        <dbReference type="ARBA" id="ARBA00023136"/>
    </source>
</evidence>
<evidence type="ECO:0008006" key="8">
    <source>
        <dbReference type="Google" id="ProtNLM"/>
    </source>
</evidence>
<dbReference type="InterPro" id="IPR032808">
    <property type="entry name" value="DoxX"/>
</dbReference>
<evidence type="ECO:0000256" key="3">
    <source>
        <dbReference type="ARBA" id="ARBA00022989"/>
    </source>
</evidence>
<evidence type="ECO:0000256" key="2">
    <source>
        <dbReference type="ARBA" id="ARBA00022692"/>
    </source>
</evidence>
<feature type="transmembrane region" description="Helical" evidence="5">
    <location>
        <begin position="87"/>
        <end position="104"/>
    </location>
</feature>
<evidence type="ECO:0000313" key="7">
    <source>
        <dbReference type="Proteomes" id="UP000031666"/>
    </source>
</evidence>
<name>A0A0B8QB79_9VIBR</name>
<keyword evidence="4 5" id="KW-0472">Membrane</keyword>
<comment type="subcellular location">
    <subcellularLocation>
        <location evidence="1">Membrane</location>
        <topology evidence="1">Multi-pass membrane protein</topology>
    </subcellularLocation>
</comment>
<accession>A0A0B8QB79</accession>
<feature type="transmembrane region" description="Helical" evidence="5">
    <location>
        <begin position="64"/>
        <end position="81"/>
    </location>
</feature>
<evidence type="ECO:0000256" key="1">
    <source>
        <dbReference type="ARBA" id="ARBA00004141"/>
    </source>
</evidence>
<evidence type="ECO:0000256" key="5">
    <source>
        <dbReference type="SAM" id="Phobius"/>
    </source>
</evidence>
<dbReference type="STRING" id="1481914.JCM19241_5811"/>
<proteinExistence type="predicted"/>
<reference evidence="6 7" key="2">
    <citation type="submission" date="2015-01" db="EMBL/GenBank/DDBJ databases">
        <authorList>
            <consortium name="NBRP consortium"/>
            <person name="Sawabe T."/>
            <person name="Meirelles P."/>
            <person name="Feng G."/>
            <person name="Sayaka M."/>
            <person name="Hattori M."/>
            <person name="Ohkuma M."/>
        </authorList>
    </citation>
    <scope>NUCLEOTIDE SEQUENCE [LARGE SCALE GENOMIC DNA]</scope>
    <source>
        <strain evidence="7">JCM 19241</strain>
    </source>
</reference>
<reference evidence="6 7" key="1">
    <citation type="submission" date="2015-01" db="EMBL/GenBank/DDBJ databases">
        <title>Vibrio sp. C94 JCM 19241 whole genome shotgun sequence.</title>
        <authorList>
            <person name="Sawabe T."/>
            <person name="Meirelles P."/>
            <person name="Feng G."/>
            <person name="Sayaka M."/>
            <person name="Hattori M."/>
            <person name="Ohkuma M."/>
        </authorList>
    </citation>
    <scope>NUCLEOTIDE SEQUENCE [LARGE SCALE GENOMIC DNA]</scope>
    <source>
        <strain evidence="7">JCM 19241</strain>
    </source>
</reference>
<evidence type="ECO:0000313" key="6">
    <source>
        <dbReference type="EMBL" id="GAM76915.1"/>
    </source>
</evidence>
<comment type="caution">
    <text evidence="6">The sequence shown here is derived from an EMBL/GenBank/DDBJ whole genome shotgun (WGS) entry which is preliminary data.</text>
</comment>
<dbReference type="Pfam" id="PF13564">
    <property type="entry name" value="DoxX_2"/>
    <property type="match status" value="1"/>
</dbReference>
<feature type="transmembrane region" description="Helical" evidence="5">
    <location>
        <begin position="39"/>
        <end position="57"/>
    </location>
</feature>
<dbReference type="GO" id="GO:0016020">
    <property type="term" value="C:membrane"/>
    <property type="evidence" value="ECO:0007669"/>
    <property type="project" value="UniProtKB-SubCell"/>
</dbReference>
<dbReference type="Proteomes" id="UP000031666">
    <property type="component" value="Unassembled WGS sequence"/>
</dbReference>